<evidence type="ECO:0000313" key="2">
    <source>
        <dbReference type="Proteomes" id="UP000652763"/>
    </source>
</evidence>
<dbReference type="PANTHER" id="PTHR30528">
    <property type="entry name" value="CYTOPLASMIC PROTEIN"/>
    <property type="match status" value="1"/>
</dbReference>
<dbReference type="PANTHER" id="PTHR30528:SF0">
    <property type="entry name" value="CYTOPLASMIC PROTEIN"/>
    <property type="match status" value="1"/>
</dbReference>
<dbReference type="InterPro" id="IPR009351">
    <property type="entry name" value="AlkZ-like"/>
</dbReference>
<proteinExistence type="predicted"/>
<accession>A0ABR8YIZ0</accession>
<keyword evidence="2" id="KW-1185">Reference proteome</keyword>
<sequence>MSPALTPDQARRTVLGAQQLATTRPASPTAGQVGRVFNALALLQIDSVNVLTRSHYLPLFSRLGSYDRALLDRMSSRHPRKMVEYWAHEASYIRPELFADLRVWQRRTWMSARDLPQELRAEVSVAVLDLLEQKHPLSARQIEALLGRQASTAAAKSWGWNWSAVKRVLEDLFEQGIITSAGRSAQFERLYAPTGAIHPHGAGALESPDRTEALLRLTETAARSLGAATANALADYFRLPVRDTLAAARTLTAGGRLEEIEVAGWKGPVFLHPEATTPRQARGRALLSPFDSLVFDRRRLQEVFGIEYRIEIYTPAHKRRYGYYVLPFLLGDRIVARVDLKADRAGGVLLVQSAHLEPEAPGNTDVELAAELALMAQWLGLSEVMVRPVGNLAPALKLAVNRD</sequence>
<gene>
    <name evidence="1" type="ORF">H9638_10285</name>
</gene>
<evidence type="ECO:0000313" key="1">
    <source>
        <dbReference type="EMBL" id="MBD8044193.1"/>
    </source>
</evidence>
<reference evidence="1 2" key="1">
    <citation type="submission" date="2020-08" db="EMBL/GenBank/DDBJ databases">
        <title>A Genomic Blueprint of the Chicken Gut Microbiome.</title>
        <authorList>
            <person name="Gilroy R."/>
            <person name="Ravi A."/>
            <person name="Getino M."/>
            <person name="Pursley I."/>
            <person name="Horton D.L."/>
            <person name="Alikhan N.-F."/>
            <person name="Baker D."/>
            <person name="Gharbi K."/>
            <person name="Hall N."/>
            <person name="Watson M."/>
            <person name="Adriaenssens E.M."/>
            <person name="Foster-Nyarko E."/>
            <person name="Jarju S."/>
            <person name="Secka A."/>
            <person name="Antonio M."/>
            <person name="Oren A."/>
            <person name="Chaudhuri R."/>
            <person name="La Ragione R.M."/>
            <person name="Hildebrand F."/>
            <person name="Pallen M.J."/>
        </authorList>
    </citation>
    <scope>NUCLEOTIDE SEQUENCE [LARGE SCALE GENOMIC DNA]</scope>
    <source>
        <strain evidence="1 2">Sa2BUA2</strain>
    </source>
</reference>
<dbReference type="RefSeq" id="WP_191747083.1">
    <property type="nucleotide sequence ID" value="NZ_JACSQC010000004.1"/>
</dbReference>
<organism evidence="1 2">
    <name type="scientific">Arthrobacter pullicola</name>
    <dbReference type="NCBI Taxonomy" id="2762224"/>
    <lineage>
        <taxon>Bacteria</taxon>
        <taxon>Bacillati</taxon>
        <taxon>Actinomycetota</taxon>
        <taxon>Actinomycetes</taxon>
        <taxon>Micrococcales</taxon>
        <taxon>Micrococcaceae</taxon>
        <taxon>Arthrobacter</taxon>
    </lineage>
</organism>
<dbReference type="Proteomes" id="UP000652763">
    <property type="component" value="Unassembled WGS sequence"/>
</dbReference>
<name>A0ABR8YIZ0_9MICC</name>
<dbReference type="EMBL" id="JACSQC010000004">
    <property type="protein sequence ID" value="MBD8044193.1"/>
    <property type="molecule type" value="Genomic_DNA"/>
</dbReference>
<dbReference type="Pfam" id="PF06224">
    <property type="entry name" value="AlkZ-like"/>
    <property type="match status" value="1"/>
</dbReference>
<protein>
    <submittedName>
        <fullName evidence="1">YcaQ family DNA glycosylase</fullName>
    </submittedName>
</protein>
<comment type="caution">
    <text evidence="1">The sequence shown here is derived from an EMBL/GenBank/DDBJ whole genome shotgun (WGS) entry which is preliminary data.</text>
</comment>